<evidence type="ECO:0000256" key="3">
    <source>
        <dbReference type="ARBA" id="ARBA00022617"/>
    </source>
</evidence>
<proteinExistence type="inferred from homology"/>
<dbReference type="GO" id="GO:0042167">
    <property type="term" value="P:heme catabolic process"/>
    <property type="evidence" value="ECO:0007669"/>
    <property type="project" value="TreeGrafter"/>
</dbReference>
<keyword evidence="11" id="KW-1185">Reference proteome</keyword>
<evidence type="ECO:0000256" key="9">
    <source>
        <dbReference type="PIRSR" id="PIRSR000343-2"/>
    </source>
</evidence>
<feature type="binding site" evidence="8">
    <location>
        <position position="179"/>
    </location>
    <ligand>
        <name>heme b</name>
        <dbReference type="ChEBI" id="CHEBI:60344"/>
    </ligand>
</feature>
<evidence type="ECO:0000256" key="4">
    <source>
        <dbReference type="ARBA" id="ARBA00022723"/>
    </source>
</evidence>
<dbReference type="GO" id="GO:0006788">
    <property type="term" value="P:heme oxidation"/>
    <property type="evidence" value="ECO:0007669"/>
    <property type="project" value="InterPro"/>
</dbReference>
<feature type="binding site" evidence="8">
    <location>
        <position position="132"/>
    </location>
    <ligand>
        <name>heme b</name>
        <dbReference type="ChEBI" id="CHEBI:60344"/>
    </ligand>
</feature>
<evidence type="ECO:0000313" key="10">
    <source>
        <dbReference type="EMBL" id="MBN9643671.1"/>
    </source>
</evidence>
<keyword evidence="5" id="KW-0560">Oxidoreductase</keyword>
<dbReference type="PIRSF" id="PIRSF000343">
    <property type="entry name" value="Haem_Oase"/>
    <property type="match status" value="1"/>
</dbReference>
<evidence type="ECO:0000313" key="11">
    <source>
        <dbReference type="Proteomes" id="UP000664332"/>
    </source>
</evidence>
<protein>
    <recommendedName>
        <fullName evidence="2">heme oxygenase (biliverdin-producing)</fullName>
        <ecNumber evidence="2">1.14.14.18</ecNumber>
    </recommendedName>
</protein>
<dbReference type="Gene3D" id="1.20.910.10">
    <property type="entry name" value="Heme oxygenase-like"/>
    <property type="match status" value="1"/>
</dbReference>
<evidence type="ECO:0000256" key="5">
    <source>
        <dbReference type="ARBA" id="ARBA00023002"/>
    </source>
</evidence>
<dbReference type="Pfam" id="PF01126">
    <property type="entry name" value="Heme_oxygenase"/>
    <property type="match status" value="1"/>
</dbReference>
<dbReference type="InterPro" id="IPR002051">
    <property type="entry name" value="Haem_Oase"/>
</dbReference>
<sequence length="198" mass="22064">MQASVDQLPLSKALKVSTARAHARAEHSSFMQDLMDGRLDVAAFVSLQEQSWFIYRALENAARTVADDPLAASIVDPVLERVGSLEHDLDVLHGRAGWRCEVAALPAVVAYVDRLDEIAADKDAARLIAHHYVRYLGDLSGGQVIARMMQRHYGLDGCVLSFYSFDRIGKVKPYKDRYRAALDALPVDAVTRERVLRE</sequence>
<dbReference type="GO" id="GO:0046872">
    <property type="term" value="F:metal ion binding"/>
    <property type="evidence" value="ECO:0007669"/>
    <property type="project" value="UniProtKB-KW"/>
</dbReference>
<comment type="catalytic activity">
    <reaction evidence="7">
        <text>heme b + 3 reduced [NADPH--hemoprotein reductase] + 3 O2 = biliverdin IXalpha + CO + Fe(2+) + 3 oxidized [NADPH--hemoprotein reductase] + 3 H2O + H(+)</text>
        <dbReference type="Rhea" id="RHEA:21764"/>
        <dbReference type="Rhea" id="RHEA-COMP:11964"/>
        <dbReference type="Rhea" id="RHEA-COMP:11965"/>
        <dbReference type="ChEBI" id="CHEBI:15377"/>
        <dbReference type="ChEBI" id="CHEBI:15378"/>
        <dbReference type="ChEBI" id="CHEBI:15379"/>
        <dbReference type="ChEBI" id="CHEBI:17245"/>
        <dbReference type="ChEBI" id="CHEBI:29033"/>
        <dbReference type="ChEBI" id="CHEBI:57618"/>
        <dbReference type="ChEBI" id="CHEBI:57991"/>
        <dbReference type="ChEBI" id="CHEBI:58210"/>
        <dbReference type="ChEBI" id="CHEBI:60344"/>
        <dbReference type="EC" id="1.14.14.18"/>
    </reaction>
</comment>
<name>A0A939IUY1_9CORY</name>
<dbReference type="InterPro" id="IPR016084">
    <property type="entry name" value="Haem_Oase-like_multi-hlx"/>
</dbReference>
<feature type="binding site" evidence="8">
    <location>
        <position position="15"/>
    </location>
    <ligand>
        <name>heme b</name>
        <dbReference type="ChEBI" id="CHEBI:60344"/>
    </ligand>
</feature>
<dbReference type="PANTHER" id="PTHR10720">
    <property type="entry name" value="HEME OXYGENASE"/>
    <property type="match status" value="1"/>
</dbReference>
<dbReference type="EC" id="1.14.14.18" evidence="2"/>
<organism evidence="10 11">
    <name type="scientific">Corynebacterium mendelii</name>
    <dbReference type="NCBI Taxonomy" id="2765362"/>
    <lineage>
        <taxon>Bacteria</taxon>
        <taxon>Bacillati</taxon>
        <taxon>Actinomycetota</taxon>
        <taxon>Actinomycetes</taxon>
        <taxon>Mycobacteriales</taxon>
        <taxon>Corynebacteriaceae</taxon>
        <taxon>Corynebacterium</taxon>
    </lineage>
</organism>
<comment type="similarity">
    <text evidence="1">Belongs to the heme oxygenase family.</text>
</comment>
<gene>
    <name evidence="10" type="ORF">JZY06_03365</name>
</gene>
<dbReference type="PROSITE" id="PS00593">
    <property type="entry name" value="HEME_OXYGENASE"/>
    <property type="match status" value="1"/>
</dbReference>
<evidence type="ECO:0000256" key="6">
    <source>
        <dbReference type="ARBA" id="ARBA00023004"/>
    </source>
</evidence>
<dbReference type="InterPro" id="IPR018207">
    <property type="entry name" value="Haem_oxygenase_CS"/>
</dbReference>
<dbReference type="GO" id="GO:0006979">
    <property type="term" value="P:response to oxidative stress"/>
    <property type="evidence" value="ECO:0007669"/>
    <property type="project" value="TreeGrafter"/>
</dbReference>
<comment type="caution">
    <text evidence="10">The sequence shown here is derived from an EMBL/GenBank/DDBJ whole genome shotgun (WGS) entry which is preliminary data.</text>
</comment>
<accession>A0A939IUY1</accession>
<dbReference type="PANTHER" id="PTHR10720:SF0">
    <property type="entry name" value="HEME OXYGENASE"/>
    <property type="match status" value="1"/>
</dbReference>
<dbReference type="InterPro" id="IPR016053">
    <property type="entry name" value="Haem_Oase-like"/>
</dbReference>
<feature type="non-terminal residue" evidence="10">
    <location>
        <position position="198"/>
    </location>
</feature>
<dbReference type="PRINTS" id="PR00088">
    <property type="entry name" value="HAEMOXYGNASE"/>
</dbReference>
<dbReference type="AlphaFoldDB" id="A0A939IUY1"/>
<dbReference type="Proteomes" id="UP000664332">
    <property type="component" value="Unassembled WGS sequence"/>
</dbReference>
<dbReference type="SUPFAM" id="SSF48613">
    <property type="entry name" value="Heme oxygenase-like"/>
    <property type="match status" value="1"/>
</dbReference>
<evidence type="ECO:0000256" key="8">
    <source>
        <dbReference type="PIRSR" id="PIRSR000343-1"/>
    </source>
</evidence>
<evidence type="ECO:0000256" key="7">
    <source>
        <dbReference type="ARBA" id="ARBA00048328"/>
    </source>
</evidence>
<dbReference type="CDD" id="cd19165">
    <property type="entry name" value="HemeO"/>
    <property type="match status" value="1"/>
</dbReference>
<keyword evidence="4 9" id="KW-0479">Metal-binding</keyword>
<dbReference type="GO" id="GO:0020037">
    <property type="term" value="F:heme binding"/>
    <property type="evidence" value="ECO:0007669"/>
    <property type="project" value="TreeGrafter"/>
</dbReference>
<feature type="binding site" description="axial binding residue" evidence="9">
    <location>
        <position position="22"/>
    </location>
    <ligand>
        <name>heme b</name>
        <dbReference type="ChEBI" id="CHEBI:60344"/>
    </ligand>
    <ligandPart>
        <name>Fe</name>
        <dbReference type="ChEBI" id="CHEBI:18248"/>
    </ligandPart>
</feature>
<dbReference type="EMBL" id="JAFLEQ010000006">
    <property type="protein sequence ID" value="MBN9643671.1"/>
    <property type="molecule type" value="Genomic_DNA"/>
</dbReference>
<dbReference type="GO" id="GO:0004392">
    <property type="term" value="F:heme oxygenase (decyclizing) activity"/>
    <property type="evidence" value="ECO:0007669"/>
    <property type="project" value="UniProtKB-EC"/>
</dbReference>
<evidence type="ECO:0000256" key="2">
    <source>
        <dbReference type="ARBA" id="ARBA00012360"/>
    </source>
</evidence>
<evidence type="ECO:0000256" key="1">
    <source>
        <dbReference type="ARBA" id="ARBA00006134"/>
    </source>
</evidence>
<keyword evidence="6 9" id="KW-0408">Iron</keyword>
<reference evidence="10" key="1">
    <citation type="submission" date="2021-03" db="EMBL/GenBank/DDBJ databases">
        <authorList>
            <person name="Sun Q."/>
        </authorList>
    </citation>
    <scope>NUCLEOTIDE SEQUENCE</scope>
    <source>
        <strain evidence="10">CCM 8862</strain>
    </source>
</reference>
<keyword evidence="3 8" id="KW-0349">Heme</keyword>